<dbReference type="Gene3D" id="3.40.50.300">
    <property type="entry name" value="P-loop containing nucleotide triphosphate hydrolases"/>
    <property type="match status" value="1"/>
</dbReference>
<feature type="compositionally biased region" description="Polar residues" evidence="1">
    <location>
        <begin position="607"/>
        <end position="621"/>
    </location>
</feature>
<dbReference type="AlphaFoldDB" id="A0A9X1Z9J1"/>
<accession>A0A9X1Z9J1</accession>
<sequence>MKIAHIDIQNFRKLKSCRVELADTNTILVGANNSGKTSAMDALIMFLKKSKRKELSTTDITLSNWASIEKIGTDWLSIGEDQQPDFSSDNWRQQLPSIDVWLEVDEPKIHYVRHLLPTLDWDGGLLGARLILEPKDTEELYKAYSSARSAAQKTKESRQRESGDNCSTHLALWPTSMRDFLDRKLQSYFTINAYVLDPESANNTPPQPFTEYMEAMENDPFDGLFKIDIINAQRGFSDPNSGEGTANSDRRLSAQLRSYFDEHLNPNELPEASDLDALEAMEAARIAFDEKLKSSFSNAIGELEGLNYPGFSDPQILLSSKVNPLEGLNHDSAVQFNVLRDDAPYTEGFCLPEKYNGLGYQNLISMIFNLIRFRDEWMRVGKASKREENSCKPIEPIHLMLIEEPEAHLHAQVQQVFIKKAYSVLRAHSDLGDRKQFSTQMVVSTHSSHITHETDFTGLRYFRRNPLTTAREVPCATVVNMSAIFGIERKRQVNGQDPEEQKRIETAQFATRYLRTTHCDLFFADAAILIEGPAERILVPHFIRNHYPELDRSYISLLEIGGSHAHRLRPLIEALGIPTLIITDLDSLAKEETGEVNTDGEPKFTTKKASPQTGQNQLTGNDTLKTWVPGKIDLDEVIGVTSELKTARCGKVRVAYPSKIIVTLLPDSKGLTGFRTAIPYTFEDALVLANLSTFQRMTQVTGLTKKMADATQKATFDETCEEMFKALNKSAKKAEMALDLLYSVEPSTFRPPYYIKEGLSWLKMTLEKLAQPKSTQGGNS</sequence>
<dbReference type="InterPro" id="IPR041685">
    <property type="entry name" value="AAA_GajA/Old/RecF-like"/>
</dbReference>
<keyword evidence="5" id="KW-1185">Reference proteome</keyword>
<feature type="domain" description="OLD protein-like TOPRIM" evidence="3">
    <location>
        <begin position="522"/>
        <end position="586"/>
    </location>
</feature>
<dbReference type="InterPro" id="IPR051396">
    <property type="entry name" value="Bact_Antivir_Def_Nuclease"/>
</dbReference>
<dbReference type="CDD" id="cd01026">
    <property type="entry name" value="TOPRIM_OLD"/>
    <property type="match status" value="1"/>
</dbReference>
<reference evidence="4" key="1">
    <citation type="submission" date="2022-01" db="EMBL/GenBank/DDBJ databases">
        <title>Whole genome-based taxonomy of the Shewanellaceae.</title>
        <authorList>
            <person name="Martin-Rodriguez A.J."/>
        </authorList>
    </citation>
    <scope>NUCLEOTIDE SEQUENCE</scope>
    <source>
        <strain evidence="4">KCTC 23973</strain>
    </source>
</reference>
<proteinExistence type="predicted"/>
<organism evidence="4 5">
    <name type="scientific">Shewanella pneumatophori</name>
    <dbReference type="NCBI Taxonomy" id="314092"/>
    <lineage>
        <taxon>Bacteria</taxon>
        <taxon>Pseudomonadati</taxon>
        <taxon>Pseudomonadota</taxon>
        <taxon>Gammaproteobacteria</taxon>
        <taxon>Alteromonadales</taxon>
        <taxon>Shewanellaceae</taxon>
        <taxon>Shewanella</taxon>
    </lineage>
</organism>
<evidence type="ECO:0000259" key="3">
    <source>
        <dbReference type="Pfam" id="PF20469"/>
    </source>
</evidence>
<feature type="region of interest" description="Disordered" evidence="1">
    <location>
        <begin position="593"/>
        <end position="621"/>
    </location>
</feature>
<dbReference type="EMBL" id="JAKILB010000003">
    <property type="protein sequence ID" value="MCL1138164.1"/>
    <property type="molecule type" value="Genomic_DNA"/>
</dbReference>
<dbReference type="Pfam" id="PF20469">
    <property type="entry name" value="OLD-like_TOPRIM"/>
    <property type="match status" value="1"/>
</dbReference>
<dbReference type="PANTHER" id="PTHR43581:SF2">
    <property type="entry name" value="EXCINUCLEASE ATPASE SUBUNIT"/>
    <property type="match status" value="1"/>
</dbReference>
<dbReference type="PANTHER" id="PTHR43581">
    <property type="entry name" value="ATP/GTP PHOSPHATASE"/>
    <property type="match status" value="1"/>
</dbReference>
<dbReference type="RefSeq" id="WP_248949255.1">
    <property type="nucleotide sequence ID" value="NZ_JAKILB010000003.1"/>
</dbReference>
<gene>
    <name evidence="4" type="ORF">L2740_06330</name>
</gene>
<dbReference type="InterPro" id="IPR027417">
    <property type="entry name" value="P-loop_NTPase"/>
</dbReference>
<feature type="domain" description="Endonuclease GajA/Old nuclease/RecF-like AAA" evidence="2">
    <location>
        <begin position="1"/>
        <end position="450"/>
    </location>
</feature>
<protein>
    <submittedName>
        <fullName evidence="4">AAA family ATPase</fullName>
    </submittedName>
</protein>
<comment type="caution">
    <text evidence="4">The sequence shown here is derived from an EMBL/GenBank/DDBJ whole genome shotgun (WGS) entry which is preliminary data.</text>
</comment>
<dbReference type="SUPFAM" id="SSF52540">
    <property type="entry name" value="P-loop containing nucleoside triphosphate hydrolases"/>
    <property type="match status" value="1"/>
</dbReference>
<evidence type="ECO:0000259" key="2">
    <source>
        <dbReference type="Pfam" id="PF13175"/>
    </source>
</evidence>
<dbReference type="InterPro" id="IPR034139">
    <property type="entry name" value="TOPRIM_OLD"/>
</dbReference>
<evidence type="ECO:0000313" key="5">
    <source>
        <dbReference type="Proteomes" id="UP001139293"/>
    </source>
</evidence>
<name>A0A9X1Z9J1_9GAMM</name>
<dbReference type="Proteomes" id="UP001139293">
    <property type="component" value="Unassembled WGS sequence"/>
</dbReference>
<dbReference type="Pfam" id="PF13175">
    <property type="entry name" value="AAA_15"/>
    <property type="match status" value="1"/>
</dbReference>
<evidence type="ECO:0000313" key="4">
    <source>
        <dbReference type="EMBL" id="MCL1138164.1"/>
    </source>
</evidence>
<evidence type="ECO:0000256" key="1">
    <source>
        <dbReference type="SAM" id="MobiDB-lite"/>
    </source>
</evidence>